<dbReference type="AlphaFoldDB" id="A0A2P6NTY3"/>
<keyword evidence="2" id="KW-1185">Reference proteome</keyword>
<gene>
    <name evidence="1" type="ORF">PROFUN_00644</name>
</gene>
<dbReference type="Proteomes" id="UP000241769">
    <property type="component" value="Unassembled WGS sequence"/>
</dbReference>
<reference evidence="1 2" key="1">
    <citation type="journal article" date="2018" name="Genome Biol. Evol.">
        <title>Multiple Roots of Fruiting Body Formation in Amoebozoa.</title>
        <authorList>
            <person name="Hillmann F."/>
            <person name="Forbes G."/>
            <person name="Novohradska S."/>
            <person name="Ferling I."/>
            <person name="Riege K."/>
            <person name="Groth M."/>
            <person name="Westermann M."/>
            <person name="Marz M."/>
            <person name="Spaller T."/>
            <person name="Winckler T."/>
            <person name="Schaap P."/>
            <person name="Glockner G."/>
        </authorList>
    </citation>
    <scope>NUCLEOTIDE SEQUENCE [LARGE SCALE GENOMIC DNA]</scope>
    <source>
        <strain evidence="1 2">Jena</strain>
    </source>
</reference>
<dbReference type="OrthoDB" id="5598369at2759"/>
<accession>A0A2P6NTY3</accession>
<proteinExistence type="predicted"/>
<evidence type="ECO:0000313" key="1">
    <source>
        <dbReference type="EMBL" id="PRP87433.1"/>
    </source>
</evidence>
<protein>
    <submittedName>
        <fullName evidence="1">Uncharacterized protein</fullName>
    </submittedName>
</protein>
<organism evidence="1 2">
    <name type="scientific">Planoprotostelium fungivorum</name>
    <dbReference type="NCBI Taxonomy" id="1890364"/>
    <lineage>
        <taxon>Eukaryota</taxon>
        <taxon>Amoebozoa</taxon>
        <taxon>Evosea</taxon>
        <taxon>Variosea</taxon>
        <taxon>Cavosteliida</taxon>
        <taxon>Cavosteliaceae</taxon>
        <taxon>Planoprotostelium</taxon>
    </lineage>
</organism>
<dbReference type="AntiFam" id="ANF00010">
    <property type="entry name" value="tRNA translation"/>
</dbReference>
<evidence type="ECO:0000313" key="2">
    <source>
        <dbReference type="Proteomes" id="UP000241769"/>
    </source>
</evidence>
<comment type="caution">
    <text evidence="1">The sequence shown here is derived from an EMBL/GenBank/DDBJ whole genome shotgun (WGS) entry which is preliminary data.</text>
</comment>
<name>A0A2P6NTY3_9EUKA</name>
<sequence length="83" mass="9145">MLTDACSAQRTSSSIPHNCLHSTHLLYLCQLSDTQYISTGMPQSLGDVAQMVEHSLSMRGVQGSIPCFSNPFTFGRNILSRIR</sequence>
<dbReference type="EMBL" id="MDYQ01000020">
    <property type="protein sequence ID" value="PRP87433.1"/>
    <property type="molecule type" value="Genomic_DNA"/>
</dbReference>
<dbReference type="InParanoid" id="A0A2P6NTY3"/>